<sequence>MKRLYANYILAGMLTAVLLSSGCASSRKASSETVRSDSLRTSVTEQTTYEPVPKRTATCSVSAEQWLNLSKLPAGFGLSYRNDGLNIDIKSDGEGGVNVTATADSIGRQVTVKHTETEHRIRDETASNEVKERRPGLQQWIVGTIIAVLLLFLIWELIKKCLNKNQTL</sequence>
<keyword evidence="1" id="KW-1133">Transmembrane helix</keyword>
<protein>
    <submittedName>
        <fullName evidence="2">FeoB-associated Cys-rich membrane protein</fullName>
    </submittedName>
</protein>
<feature type="transmembrane region" description="Helical" evidence="1">
    <location>
        <begin position="140"/>
        <end position="158"/>
    </location>
</feature>
<keyword evidence="1" id="KW-0812">Transmembrane</keyword>
<dbReference type="EMBL" id="BK014838">
    <property type="protein sequence ID" value="DAD78041.1"/>
    <property type="molecule type" value="Genomic_DNA"/>
</dbReference>
<organism evidence="2">
    <name type="scientific">Myoviridae sp. ctAbS6</name>
    <dbReference type="NCBI Taxonomy" id="2826628"/>
    <lineage>
        <taxon>Viruses</taxon>
        <taxon>Duplodnaviria</taxon>
        <taxon>Heunggongvirae</taxon>
        <taxon>Uroviricota</taxon>
        <taxon>Caudoviricetes</taxon>
    </lineage>
</organism>
<evidence type="ECO:0000313" key="2">
    <source>
        <dbReference type="EMBL" id="DAD78041.1"/>
    </source>
</evidence>
<keyword evidence="1" id="KW-0472">Membrane</keyword>
<name>A0A8S5M6S9_9CAUD</name>
<evidence type="ECO:0000256" key="1">
    <source>
        <dbReference type="SAM" id="Phobius"/>
    </source>
</evidence>
<dbReference type="PROSITE" id="PS51257">
    <property type="entry name" value="PROKAR_LIPOPROTEIN"/>
    <property type="match status" value="1"/>
</dbReference>
<accession>A0A8S5M6S9</accession>
<proteinExistence type="predicted"/>
<reference evidence="2" key="1">
    <citation type="journal article" date="2021" name="Proc. Natl. Acad. Sci. U.S.A.">
        <title>A Catalog of Tens of Thousands of Viruses from Human Metagenomes Reveals Hidden Associations with Chronic Diseases.</title>
        <authorList>
            <person name="Tisza M.J."/>
            <person name="Buck C.B."/>
        </authorList>
    </citation>
    <scope>NUCLEOTIDE SEQUENCE</scope>
    <source>
        <strain evidence="2">CtAbS6</strain>
    </source>
</reference>